<dbReference type="Pfam" id="PF04954">
    <property type="entry name" value="SIP"/>
    <property type="match status" value="1"/>
</dbReference>
<dbReference type="Proteomes" id="UP000606922">
    <property type="component" value="Unassembled WGS sequence"/>
</dbReference>
<evidence type="ECO:0000313" key="3">
    <source>
        <dbReference type="Proteomes" id="UP000606922"/>
    </source>
</evidence>
<dbReference type="InterPro" id="IPR039374">
    <property type="entry name" value="SIP_fam"/>
</dbReference>
<proteinExistence type="predicted"/>
<dbReference type="AlphaFoldDB" id="A0A916SRY5"/>
<dbReference type="PROSITE" id="PS51384">
    <property type="entry name" value="FAD_FR"/>
    <property type="match status" value="1"/>
</dbReference>
<reference evidence="2" key="2">
    <citation type="submission" date="2020-09" db="EMBL/GenBank/DDBJ databases">
        <authorList>
            <person name="Sun Q."/>
            <person name="Zhou Y."/>
        </authorList>
    </citation>
    <scope>NUCLEOTIDE SEQUENCE</scope>
    <source>
        <strain evidence="2">CGMCC 1.12813</strain>
    </source>
</reference>
<protein>
    <submittedName>
        <fullName evidence="2">Siderophore-interacting protein</fullName>
    </submittedName>
</protein>
<dbReference type="EMBL" id="BMGB01000002">
    <property type="protein sequence ID" value="GGB13182.1"/>
    <property type="molecule type" value="Genomic_DNA"/>
</dbReference>
<comment type="caution">
    <text evidence="2">The sequence shown here is derived from an EMBL/GenBank/DDBJ whole genome shotgun (WGS) entry which is preliminary data.</text>
</comment>
<dbReference type="PANTHER" id="PTHR30157">
    <property type="entry name" value="FERRIC REDUCTASE, NADPH-DEPENDENT"/>
    <property type="match status" value="1"/>
</dbReference>
<dbReference type="Gene3D" id="3.40.50.80">
    <property type="entry name" value="Nucleotide-binding domain of ferredoxin-NADP reductase (FNR) module"/>
    <property type="match status" value="1"/>
</dbReference>
<dbReference type="InterPro" id="IPR017927">
    <property type="entry name" value="FAD-bd_FR_type"/>
</dbReference>
<dbReference type="PANTHER" id="PTHR30157:SF0">
    <property type="entry name" value="NADPH-DEPENDENT FERRIC-CHELATE REDUCTASE"/>
    <property type="match status" value="1"/>
</dbReference>
<dbReference type="Pfam" id="PF08021">
    <property type="entry name" value="FAD_binding_9"/>
    <property type="match status" value="1"/>
</dbReference>
<keyword evidence="3" id="KW-1185">Reference proteome</keyword>
<dbReference type="GO" id="GO:0016491">
    <property type="term" value="F:oxidoreductase activity"/>
    <property type="evidence" value="ECO:0007669"/>
    <property type="project" value="InterPro"/>
</dbReference>
<sequence>MPTDPRLYRAEVIASYDLTPSLRRVTAGGDGLKDFPWMGYDHWFRLFLRRPHQGQFVLPELSGTKWYKEFLAIPEHARPHCANYTVADYRPETGEIDIDFVIHRGADGSLEGGAAIWACSVEPGDEFAFLDQGIIFDRPDDASEVLLVADESGLPAVAGILRSLPHDTVGRVIQEVPTHLDRRDLPRPAGVDISWVVRDDSNLVAGVKTLAALKEYPPLDPNGYGFVVGESKLATEGRRQLHRLGLPKDRITFSGFWKH</sequence>
<organism evidence="2 3">
    <name type="scientific">Conyzicola nivalis</name>
    <dbReference type="NCBI Taxonomy" id="1477021"/>
    <lineage>
        <taxon>Bacteria</taxon>
        <taxon>Bacillati</taxon>
        <taxon>Actinomycetota</taxon>
        <taxon>Actinomycetes</taxon>
        <taxon>Micrococcales</taxon>
        <taxon>Microbacteriaceae</taxon>
        <taxon>Conyzicola</taxon>
    </lineage>
</organism>
<dbReference type="InterPro" id="IPR013113">
    <property type="entry name" value="SIP_FAD-bd"/>
</dbReference>
<dbReference type="CDD" id="cd06193">
    <property type="entry name" value="siderophore_interacting"/>
    <property type="match status" value="1"/>
</dbReference>
<accession>A0A916SRY5</accession>
<dbReference type="InterPro" id="IPR039261">
    <property type="entry name" value="FNR_nucleotide-bd"/>
</dbReference>
<dbReference type="InterPro" id="IPR007037">
    <property type="entry name" value="SIP_rossman_dom"/>
</dbReference>
<name>A0A916SRY5_9MICO</name>
<reference evidence="2" key="1">
    <citation type="journal article" date="2014" name="Int. J. Syst. Evol. Microbiol.">
        <title>Complete genome sequence of Corynebacterium casei LMG S-19264T (=DSM 44701T), isolated from a smear-ripened cheese.</title>
        <authorList>
            <consortium name="US DOE Joint Genome Institute (JGI-PGF)"/>
            <person name="Walter F."/>
            <person name="Albersmeier A."/>
            <person name="Kalinowski J."/>
            <person name="Ruckert C."/>
        </authorList>
    </citation>
    <scope>NUCLEOTIDE SEQUENCE</scope>
    <source>
        <strain evidence="2">CGMCC 1.12813</strain>
    </source>
</reference>
<dbReference type="Gene3D" id="2.40.30.10">
    <property type="entry name" value="Translation factors"/>
    <property type="match status" value="1"/>
</dbReference>
<gene>
    <name evidence="2" type="ORF">GCM10010979_29510</name>
</gene>
<feature type="domain" description="FAD-binding FR-type" evidence="1">
    <location>
        <begin position="5"/>
        <end position="139"/>
    </location>
</feature>
<evidence type="ECO:0000259" key="1">
    <source>
        <dbReference type="PROSITE" id="PS51384"/>
    </source>
</evidence>
<evidence type="ECO:0000313" key="2">
    <source>
        <dbReference type="EMBL" id="GGB13182.1"/>
    </source>
</evidence>